<dbReference type="EMBL" id="JALJOU010000063">
    <property type="protein sequence ID" value="KAK9826741.1"/>
    <property type="molecule type" value="Genomic_DNA"/>
</dbReference>
<keyword evidence="14" id="KW-1185">Reference proteome</keyword>
<keyword evidence="8" id="KW-0406">Ion transport</keyword>
<name>A0AAW1QZ75_9CHLO</name>
<proteinExistence type="predicted"/>
<feature type="transmembrane region" description="Helical" evidence="12">
    <location>
        <begin position="106"/>
        <end position="123"/>
    </location>
</feature>
<feature type="transmembrane region" description="Helical" evidence="12">
    <location>
        <begin position="395"/>
        <end position="412"/>
    </location>
</feature>
<feature type="transmembrane region" description="Helical" evidence="12">
    <location>
        <begin position="171"/>
        <end position="190"/>
    </location>
</feature>
<feature type="transmembrane region" description="Helical" evidence="12">
    <location>
        <begin position="202"/>
        <end position="221"/>
    </location>
</feature>
<dbReference type="PANTHER" id="PTHR23516:SF1">
    <property type="entry name" value="MOLYBDATE-ANION TRANSPORTER"/>
    <property type="match status" value="1"/>
</dbReference>
<keyword evidence="6 12" id="KW-0812">Transmembrane</keyword>
<evidence type="ECO:0000256" key="1">
    <source>
        <dbReference type="ARBA" id="ARBA00003019"/>
    </source>
</evidence>
<evidence type="ECO:0000256" key="8">
    <source>
        <dbReference type="ARBA" id="ARBA00023065"/>
    </source>
</evidence>
<gene>
    <name evidence="13" type="ORF">WJX81_003787</name>
</gene>
<feature type="transmembrane region" description="Helical" evidence="12">
    <location>
        <begin position="6"/>
        <end position="22"/>
    </location>
</feature>
<evidence type="ECO:0000256" key="9">
    <source>
        <dbReference type="ARBA" id="ARBA00023136"/>
    </source>
</evidence>
<evidence type="ECO:0000256" key="12">
    <source>
        <dbReference type="SAM" id="Phobius"/>
    </source>
</evidence>
<sequence length="482" mass="52455">MEVFYTFVFGTMAALAAVLELTKSKDSAVESGSREFMRFRNNYVLVYALMMAGDWLQGPYVYALYQHYGFDRGDIGRLFIAGFGSSMIFGTIVGSMADKTGRKKAALTYVVTYTIGCFTKHWNVFWVLFVGRLFCGVATSLLYSAFESWLVAEHFKRGYDGSWLGNTFAKAVFLGNGLVAILAGLLAHALVEYGQLGPVAPFDAAAGVMLLGGALVALTWSENYGDNSERRSFGAQLKAAAQAIARDEKIALLGAMQSLFEGSMYTFVFLWTPALSPKGERLPHGMIFACFMVASMAGSALAGRLLANPAQYRVERYMQGVFALAAAALFVPVIFHTSNVAEALANDASPGISWEGKLQMAAFCVFEAAVGLFWPSMMKMRSQHVPEETRSTIINFFRIPLNLFVCVVLYNVSSFPLAAMFGMCALFLLVCALCQRRLEHVVHADKAEGGLADSNTALLIKAGGSVVPNPKLDFAHGKSELL</sequence>
<dbReference type="CDD" id="cd17487">
    <property type="entry name" value="MFS_MFSD5_like"/>
    <property type="match status" value="1"/>
</dbReference>
<comment type="caution">
    <text evidence="13">The sequence shown here is derived from an EMBL/GenBank/DDBJ whole genome shotgun (WGS) entry which is preliminary data.</text>
</comment>
<evidence type="ECO:0000256" key="4">
    <source>
        <dbReference type="ARBA" id="ARBA00022448"/>
    </source>
</evidence>
<keyword evidence="7 12" id="KW-1133">Transmembrane helix</keyword>
<keyword evidence="4" id="KW-0813">Transport</keyword>
<feature type="transmembrane region" description="Helical" evidence="12">
    <location>
        <begin position="286"/>
        <end position="307"/>
    </location>
</feature>
<dbReference type="Pfam" id="PF05631">
    <property type="entry name" value="MFS_5"/>
    <property type="match status" value="1"/>
</dbReference>
<dbReference type="GO" id="GO:0015098">
    <property type="term" value="F:molybdate ion transmembrane transporter activity"/>
    <property type="evidence" value="ECO:0007669"/>
    <property type="project" value="InterPro"/>
</dbReference>
<dbReference type="InterPro" id="IPR036259">
    <property type="entry name" value="MFS_trans_sf"/>
</dbReference>
<evidence type="ECO:0000313" key="13">
    <source>
        <dbReference type="EMBL" id="KAK9826741.1"/>
    </source>
</evidence>
<dbReference type="InterPro" id="IPR008509">
    <property type="entry name" value="MOT2/MFSD5"/>
</dbReference>
<dbReference type="Proteomes" id="UP001445335">
    <property type="component" value="Unassembled WGS sequence"/>
</dbReference>
<evidence type="ECO:0000256" key="2">
    <source>
        <dbReference type="ARBA" id="ARBA00004651"/>
    </source>
</evidence>
<protein>
    <recommendedName>
        <fullName evidence="3">Molybdate-anion transporter</fullName>
    </recommendedName>
    <alternativeName>
        <fullName evidence="10">Major facilitator superfamily domain-containing protein 5</fullName>
    </alternativeName>
    <alternativeName>
        <fullName evidence="11">Molybdate transporter 2 homolog</fullName>
    </alternativeName>
</protein>
<feature type="transmembrane region" description="Helical" evidence="12">
    <location>
        <begin position="75"/>
        <end position="94"/>
    </location>
</feature>
<dbReference type="SUPFAM" id="SSF103473">
    <property type="entry name" value="MFS general substrate transporter"/>
    <property type="match status" value="1"/>
</dbReference>
<evidence type="ECO:0000313" key="14">
    <source>
        <dbReference type="Proteomes" id="UP001445335"/>
    </source>
</evidence>
<feature type="transmembrane region" description="Helical" evidence="12">
    <location>
        <begin position="319"/>
        <end position="338"/>
    </location>
</feature>
<comment type="subcellular location">
    <subcellularLocation>
        <location evidence="2">Cell membrane</location>
        <topology evidence="2">Multi-pass membrane protein</topology>
    </subcellularLocation>
</comment>
<dbReference type="PANTHER" id="PTHR23516">
    <property type="entry name" value="SAM (S-ADENOSYL METHIONINE) TRANSPORTER"/>
    <property type="match status" value="1"/>
</dbReference>
<reference evidence="13 14" key="1">
    <citation type="journal article" date="2024" name="Nat. Commun.">
        <title>Phylogenomics reveals the evolutionary origins of lichenization in chlorophyte algae.</title>
        <authorList>
            <person name="Puginier C."/>
            <person name="Libourel C."/>
            <person name="Otte J."/>
            <person name="Skaloud P."/>
            <person name="Haon M."/>
            <person name="Grisel S."/>
            <person name="Petersen M."/>
            <person name="Berrin J.G."/>
            <person name="Delaux P.M."/>
            <person name="Dal Grande F."/>
            <person name="Keller J."/>
        </authorList>
    </citation>
    <scope>NUCLEOTIDE SEQUENCE [LARGE SCALE GENOMIC DNA]</scope>
    <source>
        <strain evidence="13 14">SAG 245.80</strain>
    </source>
</reference>
<feature type="transmembrane region" description="Helical" evidence="12">
    <location>
        <begin position="358"/>
        <end position="374"/>
    </location>
</feature>
<dbReference type="Gene3D" id="1.20.1250.20">
    <property type="entry name" value="MFS general substrate transporter like domains"/>
    <property type="match status" value="1"/>
</dbReference>
<keyword evidence="5" id="KW-1003">Cell membrane</keyword>
<feature type="transmembrane region" description="Helical" evidence="12">
    <location>
        <begin position="418"/>
        <end position="434"/>
    </location>
</feature>
<evidence type="ECO:0000256" key="5">
    <source>
        <dbReference type="ARBA" id="ARBA00022475"/>
    </source>
</evidence>
<feature type="transmembrane region" description="Helical" evidence="12">
    <location>
        <begin position="43"/>
        <end position="63"/>
    </location>
</feature>
<dbReference type="AlphaFoldDB" id="A0AAW1QZ75"/>
<keyword evidence="9 12" id="KW-0472">Membrane</keyword>
<evidence type="ECO:0000256" key="11">
    <source>
        <dbReference type="ARBA" id="ARBA00032555"/>
    </source>
</evidence>
<accession>A0AAW1QZ75</accession>
<evidence type="ECO:0000256" key="6">
    <source>
        <dbReference type="ARBA" id="ARBA00022692"/>
    </source>
</evidence>
<feature type="transmembrane region" description="Helical" evidence="12">
    <location>
        <begin position="250"/>
        <end position="274"/>
    </location>
</feature>
<dbReference type="GO" id="GO:0006811">
    <property type="term" value="P:monoatomic ion transport"/>
    <property type="evidence" value="ECO:0007669"/>
    <property type="project" value="UniProtKB-KW"/>
</dbReference>
<evidence type="ECO:0000256" key="7">
    <source>
        <dbReference type="ARBA" id="ARBA00022989"/>
    </source>
</evidence>
<evidence type="ECO:0000256" key="3">
    <source>
        <dbReference type="ARBA" id="ARBA00021242"/>
    </source>
</evidence>
<feature type="transmembrane region" description="Helical" evidence="12">
    <location>
        <begin position="129"/>
        <end position="150"/>
    </location>
</feature>
<comment type="function">
    <text evidence="1">Mediates high-affinity intracellular uptake of the rare oligo-element molybdenum.</text>
</comment>
<evidence type="ECO:0000256" key="10">
    <source>
        <dbReference type="ARBA" id="ARBA00030646"/>
    </source>
</evidence>
<organism evidence="13 14">
    <name type="scientific">Elliptochloris bilobata</name>
    <dbReference type="NCBI Taxonomy" id="381761"/>
    <lineage>
        <taxon>Eukaryota</taxon>
        <taxon>Viridiplantae</taxon>
        <taxon>Chlorophyta</taxon>
        <taxon>core chlorophytes</taxon>
        <taxon>Trebouxiophyceae</taxon>
        <taxon>Trebouxiophyceae incertae sedis</taxon>
        <taxon>Elliptochloris clade</taxon>
        <taxon>Elliptochloris</taxon>
    </lineage>
</organism>
<dbReference type="GO" id="GO:0005886">
    <property type="term" value="C:plasma membrane"/>
    <property type="evidence" value="ECO:0007669"/>
    <property type="project" value="UniProtKB-SubCell"/>
</dbReference>